<dbReference type="KEGG" id="cthd:CDO33_01830"/>
<gene>
    <name evidence="1" type="ORF">CDQ84_09060</name>
</gene>
<protein>
    <submittedName>
        <fullName evidence="1">Uncharacterized protein</fullName>
    </submittedName>
</protein>
<dbReference type="Proteomes" id="UP000236151">
    <property type="component" value="Unassembled WGS sequence"/>
</dbReference>
<comment type="caution">
    <text evidence="1">The sequence shown here is derived from an EMBL/GenBank/DDBJ whole genome shotgun (WGS) entry which is preliminary data.</text>
</comment>
<sequence length="67" mass="7678">MDDLNRSCNIIKDKFHDSVPDIWERIKKSAARLIAEQLLDELKGVPSRCGKLIYEQVNEIPAARRVA</sequence>
<dbReference type="RefSeq" id="WP_103081420.1">
    <property type="nucleotide sequence ID" value="NZ_CP021850.1"/>
</dbReference>
<dbReference type="AlphaFoldDB" id="A0A2K2FKD6"/>
<keyword evidence="2" id="KW-1185">Reference proteome</keyword>
<proteinExistence type="predicted"/>
<accession>A0A2K2FKD6</accession>
<dbReference type="EMBL" id="NIOJ01000020">
    <property type="protein sequence ID" value="PNT99235.1"/>
    <property type="molecule type" value="Genomic_DNA"/>
</dbReference>
<evidence type="ECO:0000313" key="2">
    <source>
        <dbReference type="Proteomes" id="UP000236151"/>
    </source>
</evidence>
<name>A0A2K2FKD6_9CLOT</name>
<evidence type="ECO:0000313" key="1">
    <source>
        <dbReference type="EMBL" id="PNT99235.1"/>
    </source>
</evidence>
<organism evidence="1 2">
    <name type="scientific">Clostridium thermosuccinogenes</name>
    <dbReference type="NCBI Taxonomy" id="84032"/>
    <lineage>
        <taxon>Bacteria</taxon>
        <taxon>Bacillati</taxon>
        <taxon>Bacillota</taxon>
        <taxon>Clostridia</taxon>
        <taxon>Eubacteriales</taxon>
        <taxon>Clostridiaceae</taxon>
        <taxon>Clostridium</taxon>
    </lineage>
</organism>
<reference evidence="2" key="1">
    <citation type="submission" date="2017-06" db="EMBL/GenBank/DDBJ databases">
        <title>Investigating the central metabolism of Clostridium thermosuccinogenes.</title>
        <authorList>
            <person name="Koendjbiharie J.G."/>
            <person name="Van Kranenburg R."/>
            <person name="Vriesendorp B."/>
        </authorList>
    </citation>
    <scope>NUCLEOTIDE SEQUENCE [LARGE SCALE GENOMIC DNA]</scope>
    <source>
        <strain evidence="2">DSM 5806</strain>
    </source>
</reference>